<evidence type="ECO:0000259" key="2">
    <source>
        <dbReference type="Pfam" id="PF01370"/>
    </source>
</evidence>
<sequence>MTEGGKRILVTGAAGFIGAFVAARLADMGHRVVGCDNFNDYYTPQLKHDRVAALLAPRGIPCLRLELADSLQLESLFSEYQPTLVVHLAAQAGVRYSLQNPAAYIQSNLVGFGNILEACRRHQIEHLLYASSSSVYGANAKVPFSETDRTDEPVSLYAATKKSNELMAYSYSHLYGFPATGLRFFTVYGPWGRPDMAYFSFTQKILKGEAIPVFAGGELRRDFTYVDDIVEGVVRLLFKPAVAQDGAPPHAVFNIGNHQPVRVLDFIQTLEKVLDVKAKIDFQPMQPGDVPATYADTDALRKHVGFAPATPLEQGLTRFGEWYRAWAKV</sequence>
<dbReference type="Proteomes" id="UP000295382">
    <property type="component" value="Unassembled WGS sequence"/>
</dbReference>
<dbReference type="AlphaFoldDB" id="A0A4R3I068"/>
<evidence type="ECO:0000313" key="3">
    <source>
        <dbReference type="EMBL" id="TCS38564.1"/>
    </source>
</evidence>
<name>A0A4R3I068_PAULE</name>
<dbReference type="Pfam" id="PF01370">
    <property type="entry name" value="Epimerase"/>
    <property type="match status" value="1"/>
</dbReference>
<dbReference type="EMBL" id="SLZQ01000002">
    <property type="protein sequence ID" value="TCS38564.1"/>
    <property type="molecule type" value="Genomic_DNA"/>
</dbReference>
<dbReference type="Gene3D" id="3.40.50.720">
    <property type="entry name" value="NAD(P)-binding Rossmann-like Domain"/>
    <property type="match status" value="1"/>
</dbReference>
<dbReference type="InterPro" id="IPR036291">
    <property type="entry name" value="NAD(P)-bd_dom_sf"/>
</dbReference>
<comment type="caution">
    <text evidence="3">The sequence shown here is derived from an EMBL/GenBank/DDBJ whole genome shotgun (WGS) entry which is preliminary data.</text>
</comment>
<proteinExistence type="predicted"/>
<evidence type="ECO:0000256" key="1">
    <source>
        <dbReference type="ARBA" id="ARBA00023027"/>
    </source>
</evidence>
<evidence type="ECO:0000313" key="4">
    <source>
        <dbReference type="Proteomes" id="UP000295382"/>
    </source>
</evidence>
<gene>
    <name evidence="3" type="ORF">EDC30_102303</name>
</gene>
<dbReference type="SUPFAM" id="SSF51735">
    <property type="entry name" value="NAD(P)-binding Rossmann-fold domains"/>
    <property type="match status" value="1"/>
</dbReference>
<dbReference type="RefSeq" id="WP_132257632.1">
    <property type="nucleotide sequence ID" value="NZ_SLZQ01000002.1"/>
</dbReference>
<dbReference type="InterPro" id="IPR001509">
    <property type="entry name" value="Epimerase_deHydtase"/>
</dbReference>
<reference evidence="3 4" key="1">
    <citation type="submission" date="2019-03" db="EMBL/GenBank/DDBJ databases">
        <title>Genomic Encyclopedia of Type Strains, Phase IV (KMG-IV): sequencing the most valuable type-strain genomes for metagenomic binning, comparative biology and taxonomic classification.</title>
        <authorList>
            <person name="Goeker M."/>
        </authorList>
    </citation>
    <scope>NUCLEOTIDE SEQUENCE [LARGE SCALE GENOMIC DNA]</scope>
    <source>
        <strain evidence="3 4">DSM 7445</strain>
    </source>
</reference>
<feature type="domain" description="NAD-dependent epimerase/dehydratase" evidence="2">
    <location>
        <begin position="8"/>
        <end position="256"/>
    </location>
</feature>
<keyword evidence="4" id="KW-1185">Reference proteome</keyword>
<accession>A0A4R3I068</accession>
<dbReference type="PANTHER" id="PTHR43574">
    <property type="entry name" value="EPIMERASE-RELATED"/>
    <property type="match status" value="1"/>
</dbReference>
<protein>
    <submittedName>
        <fullName evidence="3">UDP-glucuronate 4-epimerase</fullName>
    </submittedName>
</protein>
<dbReference type="OrthoDB" id="9769113at2"/>
<dbReference type="PRINTS" id="PR01713">
    <property type="entry name" value="NUCEPIMERASE"/>
</dbReference>
<keyword evidence="1" id="KW-0520">NAD</keyword>
<organism evidence="3 4">
    <name type="scientific">Paucimonas lemoignei</name>
    <name type="common">Pseudomonas lemoignei</name>
    <dbReference type="NCBI Taxonomy" id="29443"/>
    <lineage>
        <taxon>Bacteria</taxon>
        <taxon>Pseudomonadati</taxon>
        <taxon>Pseudomonadota</taxon>
        <taxon>Betaproteobacteria</taxon>
        <taxon>Burkholderiales</taxon>
        <taxon>Burkholderiaceae</taxon>
        <taxon>Paucimonas</taxon>
    </lineage>
</organism>